<dbReference type="OMA" id="MKWASSM"/>
<feature type="region of interest" description="Disordered" evidence="1">
    <location>
        <begin position="406"/>
        <end position="436"/>
    </location>
</feature>
<feature type="region of interest" description="Disordered" evidence="1">
    <location>
        <begin position="204"/>
        <end position="254"/>
    </location>
</feature>
<dbReference type="KEGG" id="cqu:CpipJ_CPIJ006100"/>
<feature type="region of interest" description="Disordered" evidence="1">
    <location>
        <begin position="273"/>
        <end position="302"/>
    </location>
</feature>
<feature type="compositionally biased region" description="Polar residues" evidence="1">
    <location>
        <begin position="20"/>
        <end position="32"/>
    </location>
</feature>
<dbReference type="HOGENOM" id="CLU_628906_0_0_1"/>
<evidence type="ECO:0000313" key="3">
    <source>
        <dbReference type="EnsemblMetazoa" id="CPIJ006100-PA"/>
    </source>
</evidence>
<reference evidence="3" key="2">
    <citation type="submission" date="2021-02" db="UniProtKB">
        <authorList>
            <consortium name="EnsemblMetazoa"/>
        </authorList>
    </citation>
    <scope>IDENTIFICATION</scope>
    <source>
        <strain evidence="3">JHB</strain>
    </source>
</reference>
<feature type="region of interest" description="Disordered" evidence="1">
    <location>
        <begin position="355"/>
        <end position="388"/>
    </location>
</feature>
<gene>
    <name evidence="3" type="primary">6038149</name>
    <name evidence="2" type="ORF">CpipJ_CPIJ006100</name>
</gene>
<dbReference type="VEuPathDB" id="VectorBase:CQUJHB014240"/>
<dbReference type="VEuPathDB" id="VectorBase:CPIJ006100"/>
<dbReference type="Proteomes" id="UP000002320">
    <property type="component" value="Unassembled WGS sequence"/>
</dbReference>
<dbReference type="AlphaFoldDB" id="B0WGZ9"/>
<dbReference type="InParanoid" id="B0WGZ9"/>
<feature type="compositionally biased region" description="Polar residues" evidence="1">
    <location>
        <begin position="360"/>
        <end position="388"/>
    </location>
</feature>
<accession>B0WGZ9</accession>
<organism>
    <name type="scientific">Culex quinquefasciatus</name>
    <name type="common">Southern house mosquito</name>
    <name type="synonym">Culex pungens</name>
    <dbReference type="NCBI Taxonomy" id="7176"/>
    <lineage>
        <taxon>Eukaryota</taxon>
        <taxon>Metazoa</taxon>
        <taxon>Ecdysozoa</taxon>
        <taxon>Arthropoda</taxon>
        <taxon>Hexapoda</taxon>
        <taxon>Insecta</taxon>
        <taxon>Pterygota</taxon>
        <taxon>Neoptera</taxon>
        <taxon>Endopterygota</taxon>
        <taxon>Diptera</taxon>
        <taxon>Nematocera</taxon>
        <taxon>Culicoidea</taxon>
        <taxon>Culicidae</taxon>
        <taxon>Culicinae</taxon>
        <taxon>Culicini</taxon>
        <taxon>Culex</taxon>
        <taxon>Culex</taxon>
    </lineage>
</organism>
<dbReference type="EnsemblMetazoa" id="CPIJ006100-RA">
    <property type="protein sequence ID" value="CPIJ006100-PA"/>
    <property type="gene ID" value="CPIJ006100"/>
</dbReference>
<dbReference type="EMBL" id="DS231931">
    <property type="protein sequence ID" value="EDS27324.1"/>
    <property type="molecule type" value="Genomic_DNA"/>
</dbReference>
<dbReference type="eggNOG" id="ENOG502QSZR">
    <property type="taxonomic scope" value="Eukaryota"/>
</dbReference>
<feature type="compositionally biased region" description="Low complexity" evidence="1">
    <location>
        <begin position="173"/>
        <end position="186"/>
    </location>
</feature>
<sequence length="436" mass="47851">MQSKHCKQSRVAARVLSEANEPQPTTSESTQRAKPPVAIRRFSPQLEEANAAHELSTILEVETPLASKTNISIPASELRLDPAEQLLVEARDKLLEHARALGYERFPNYEEYLRRENLDGTRFDPEKTSLSRLNELLEVTGKSDQLRYQKYPLSAPEMNVTEDTLKSGEKQSGTDPGGSNSSSSASLPDVVAELKLRNIIDKSFNNSLDDSNRSTSDDSEAVKIVQPVPQVEKSPSKRKHSKKQDEATESLGRDLNQLGMKWASSMLRKNQEVLNDHSSSSSLSLAEDLLRKKPSSNEAASGKPLNLKEFIARELMIRTHSDLNSLSDSSSPCSLLLKSLLDISHINTSTPELLTQTTTDKNVQRTSTPVAASKSSSGTPREINNGTAEGSLANLTAGLFSGESRISSVHQSSSSGGENRLSVPTLRLNVEKYRKE</sequence>
<reference evidence="2" key="1">
    <citation type="submission" date="2007-03" db="EMBL/GenBank/DDBJ databases">
        <title>Annotation of Culex pipiens quinquefasciatus.</title>
        <authorList>
            <consortium name="The Broad Institute Genome Sequencing Platform"/>
            <person name="Atkinson P.W."/>
            <person name="Hemingway J."/>
            <person name="Christensen B.M."/>
            <person name="Higgs S."/>
            <person name="Kodira C."/>
            <person name="Hannick L."/>
            <person name="Megy K."/>
            <person name="O'Leary S."/>
            <person name="Pearson M."/>
            <person name="Haas B.J."/>
            <person name="Mauceli E."/>
            <person name="Wortman J.R."/>
            <person name="Lee N.H."/>
            <person name="Guigo R."/>
            <person name="Stanke M."/>
            <person name="Alvarado L."/>
            <person name="Amedeo P."/>
            <person name="Antoine C.H."/>
            <person name="Arensburger P."/>
            <person name="Bidwell S.L."/>
            <person name="Crawford M."/>
            <person name="Camaro F."/>
            <person name="Devon K."/>
            <person name="Engels R."/>
            <person name="Hammond M."/>
            <person name="Howarth C."/>
            <person name="Koehrsen M."/>
            <person name="Lawson D."/>
            <person name="Montgomery P."/>
            <person name="Nene V."/>
            <person name="Nusbaum C."/>
            <person name="Puiu D."/>
            <person name="Romero-Severson J."/>
            <person name="Severson D.W."/>
            <person name="Shumway M."/>
            <person name="Sisk P."/>
            <person name="Stolte C."/>
            <person name="Zeng Q."/>
            <person name="Eisenstadt E."/>
            <person name="Fraser-Liggett C."/>
            <person name="Strausberg R."/>
            <person name="Galagan J."/>
            <person name="Birren B."/>
            <person name="Collins F.H."/>
        </authorList>
    </citation>
    <scope>NUCLEOTIDE SEQUENCE [LARGE SCALE GENOMIC DNA]</scope>
    <source>
        <strain evidence="2">JHB</strain>
    </source>
</reference>
<evidence type="ECO:0000313" key="4">
    <source>
        <dbReference type="Proteomes" id="UP000002320"/>
    </source>
</evidence>
<protein>
    <submittedName>
        <fullName evidence="2 3">Uncharacterized protein</fullName>
    </submittedName>
</protein>
<name>B0WGZ9_CULQU</name>
<dbReference type="OrthoDB" id="8070503at2759"/>
<keyword evidence="4" id="KW-1185">Reference proteome</keyword>
<feature type="region of interest" description="Disordered" evidence="1">
    <location>
        <begin position="164"/>
        <end position="186"/>
    </location>
</feature>
<evidence type="ECO:0000313" key="2">
    <source>
        <dbReference type="EMBL" id="EDS27324.1"/>
    </source>
</evidence>
<proteinExistence type="predicted"/>
<feature type="region of interest" description="Disordered" evidence="1">
    <location>
        <begin position="1"/>
        <end position="36"/>
    </location>
</feature>
<feature type="compositionally biased region" description="Low complexity" evidence="1">
    <location>
        <begin position="406"/>
        <end position="415"/>
    </location>
</feature>
<evidence type="ECO:0000256" key="1">
    <source>
        <dbReference type="SAM" id="MobiDB-lite"/>
    </source>
</evidence>